<dbReference type="PANTHER" id="PTHR22538">
    <property type="entry name" value="CILIA- AND FLAGELLA-ASSOCIATED PROTEIN 74"/>
    <property type="match status" value="1"/>
</dbReference>
<feature type="domain" description="CFAP74 second Ig-like" evidence="2">
    <location>
        <begin position="98"/>
        <end position="280"/>
    </location>
</feature>
<dbReference type="RefSeq" id="XP_032117896.1">
    <property type="nucleotide sequence ID" value="XM_032262005.1"/>
</dbReference>
<organism evidence="4 5">
    <name type="scientific">Sapajus apella</name>
    <name type="common">Brown-capped capuchin</name>
    <name type="synonym">Cebus apella</name>
    <dbReference type="NCBI Taxonomy" id="9515"/>
    <lineage>
        <taxon>Eukaryota</taxon>
        <taxon>Metazoa</taxon>
        <taxon>Chordata</taxon>
        <taxon>Craniata</taxon>
        <taxon>Vertebrata</taxon>
        <taxon>Euteleostomi</taxon>
        <taxon>Mammalia</taxon>
        <taxon>Eutheria</taxon>
        <taxon>Euarchontoglires</taxon>
        <taxon>Primates</taxon>
        <taxon>Haplorrhini</taxon>
        <taxon>Platyrrhini</taxon>
        <taxon>Cebidae</taxon>
        <taxon>Cebinae</taxon>
        <taxon>Sapajus</taxon>
    </lineage>
</organism>
<evidence type="ECO:0000313" key="5">
    <source>
        <dbReference type="RefSeq" id="XP_032117896.1"/>
    </source>
</evidence>
<proteinExistence type="predicted"/>
<name>A0A6J3GIS2_SAPAP</name>
<keyword evidence="4" id="KW-1185">Reference proteome</keyword>
<dbReference type="AlphaFoldDB" id="A0A6J3GIS2"/>
<protein>
    <submittedName>
        <fullName evidence="5">Cilia- and flagella-associated protein 74-like</fullName>
    </submittedName>
</protein>
<dbReference type="Proteomes" id="UP000504640">
    <property type="component" value="Unplaced"/>
</dbReference>
<reference evidence="5" key="1">
    <citation type="submission" date="2025-08" db="UniProtKB">
        <authorList>
            <consortium name="RefSeq"/>
        </authorList>
    </citation>
    <scope>IDENTIFICATION</scope>
    <source>
        <tissue evidence="5">Blood</tissue>
    </source>
</reference>
<accession>A0A6J3GIS2</accession>
<dbReference type="InterPro" id="IPR056306">
    <property type="entry name" value="Ig-CFAP74_2nd"/>
</dbReference>
<gene>
    <name evidence="5" type="primary">LOC116539259</name>
</gene>
<evidence type="ECO:0000313" key="4">
    <source>
        <dbReference type="Proteomes" id="UP000504640"/>
    </source>
</evidence>
<feature type="domain" description="CFAP74 third Ig-like" evidence="3">
    <location>
        <begin position="282"/>
        <end position="352"/>
    </location>
</feature>
<evidence type="ECO:0000256" key="1">
    <source>
        <dbReference type="SAM" id="MobiDB-lite"/>
    </source>
</evidence>
<dbReference type="Gene3D" id="2.60.40.10">
    <property type="entry name" value="Immunoglobulins"/>
    <property type="match status" value="1"/>
</dbReference>
<evidence type="ECO:0000259" key="3">
    <source>
        <dbReference type="Pfam" id="PF24778"/>
    </source>
</evidence>
<dbReference type="InterPro" id="IPR056307">
    <property type="entry name" value="Ig-CFAP74_3rd"/>
</dbReference>
<dbReference type="Pfam" id="PF24778">
    <property type="entry name" value="Ig-CFAP74_3rd"/>
    <property type="match status" value="1"/>
</dbReference>
<feature type="region of interest" description="Disordered" evidence="1">
    <location>
        <begin position="1"/>
        <end position="27"/>
    </location>
</feature>
<dbReference type="PANTHER" id="PTHR22538:SF0">
    <property type="entry name" value="CILIA- AND FLAGELLA-ASSOCIATED PROTEIN 74"/>
    <property type="match status" value="1"/>
</dbReference>
<sequence>MAPGSAVSVRPCGRPHPGQTPGRRLRQHEHLPEAGTAAALGRPSNPLPRGLCLLLRAVTPPVLLLEQEHRPCLEPRAGLTLPVAWHVALGSLCVLWQLSLDKELIDFGSYVVGETTSRTITLTNVGGLGTSFKILPASEPCEVDNSHSILKLSSLLIYEEKSVYDKAATSISEQPLEGNEFSQVDLQSRRAAEKLDQLQGEAEPEEAERLTTTIPPSEEQTEITLGEITQGDIGPFSSIRVPIIFTPMVPGDIQARFKVTFKNHQCPTLHFRVMGMAIDVPVWVSRPSVDLKICMYDRLYQDSVLVHTRSKAALRLRFEVCTELRAHLELLPETGYIQAQSSYSVQLKFLPR</sequence>
<dbReference type="InterPro" id="IPR013783">
    <property type="entry name" value="Ig-like_fold"/>
</dbReference>
<dbReference type="GeneID" id="116539259"/>
<evidence type="ECO:0000259" key="2">
    <source>
        <dbReference type="Pfam" id="PF24770"/>
    </source>
</evidence>
<dbReference type="Pfam" id="PF24770">
    <property type="entry name" value="Ig-CFAP74_2"/>
    <property type="match status" value="1"/>
</dbReference>